<feature type="transmembrane region" description="Helical" evidence="9">
    <location>
        <begin position="250"/>
        <end position="269"/>
    </location>
</feature>
<feature type="transmembrane region" description="Helical" evidence="9">
    <location>
        <begin position="219"/>
        <end position="244"/>
    </location>
</feature>
<dbReference type="Pfam" id="PF00146">
    <property type="entry name" value="NADHdh"/>
    <property type="match status" value="1"/>
</dbReference>
<organism evidence="10">
    <name type="scientific">Arion ater rufus</name>
    <dbReference type="NCBI Taxonomy" id="2751870"/>
    <lineage>
        <taxon>Eukaryota</taxon>
        <taxon>Metazoa</taxon>
        <taxon>Spiralia</taxon>
        <taxon>Lophotrochozoa</taxon>
        <taxon>Mollusca</taxon>
        <taxon>Gastropoda</taxon>
        <taxon>Heterobranchia</taxon>
        <taxon>Euthyneura</taxon>
        <taxon>Panpulmonata</taxon>
        <taxon>Eupulmonata</taxon>
        <taxon>Stylommatophora</taxon>
        <taxon>Helicina</taxon>
        <taxon>Arionoidea</taxon>
        <taxon>Arionidae</taxon>
        <taxon>Arion</taxon>
    </lineage>
</organism>
<evidence type="ECO:0000313" key="10">
    <source>
        <dbReference type="EMBL" id="ANA11068.1"/>
    </source>
</evidence>
<dbReference type="InterPro" id="IPR001694">
    <property type="entry name" value="NADH_UbQ_OxRdtase_su1/FPO"/>
</dbReference>
<sequence length="300" mass="33828">MLLTYLISGLGCMLCVLVSVAFTTLLERKMLSYMQVRKGPNKVGYLGLLQPFADALKLFLKETIKPLHSNNIIFTITPVLGFSLSLMFWGMASSSNMTYYLLFSLLLFFCMTSLNVYVVLLSGWASNSMYAFLGALRASAQTISYEISMILILLFPAFLQWTFSWNIMYNGYGVMILMVPVSVAWTISLLAETNRAPMDFAEGESELVSGFNVEYAGGLFALLFLGEYTVILFMCSITVMGWLYSMGSNIFFSVLTFILLAFVLLIRGVYPRSRYDKLMYYCWKSFLPLALSALMLLTIL</sequence>
<dbReference type="GO" id="GO:0008137">
    <property type="term" value="F:NADH dehydrogenase (ubiquinone) activity"/>
    <property type="evidence" value="ECO:0007669"/>
    <property type="project" value="UniProtKB-EC"/>
</dbReference>
<evidence type="ECO:0000256" key="4">
    <source>
        <dbReference type="ARBA" id="ARBA00022692"/>
    </source>
</evidence>
<evidence type="ECO:0000256" key="3">
    <source>
        <dbReference type="ARBA" id="ARBA00021009"/>
    </source>
</evidence>
<accession>A0A1S5R0Z8</accession>
<dbReference type="PANTHER" id="PTHR11432">
    <property type="entry name" value="NADH DEHYDROGENASE SUBUNIT 1"/>
    <property type="match status" value="1"/>
</dbReference>
<keyword evidence="5 9" id="KW-1133">Transmembrane helix</keyword>
<comment type="catalytic activity">
    <reaction evidence="8">
        <text>a ubiquinone + NADH + 5 H(+)(in) = a ubiquinol + NAD(+) + 4 H(+)(out)</text>
        <dbReference type="Rhea" id="RHEA:29091"/>
        <dbReference type="Rhea" id="RHEA-COMP:9565"/>
        <dbReference type="Rhea" id="RHEA-COMP:9566"/>
        <dbReference type="ChEBI" id="CHEBI:15378"/>
        <dbReference type="ChEBI" id="CHEBI:16389"/>
        <dbReference type="ChEBI" id="CHEBI:17976"/>
        <dbReference type="ChEBI" id="CHEBI:57540"/>
        <dbReference type="ChEBI" id="CHEBI:57945"/>
        <dbReference type="EC" id="7.1.1.2"/>
    </reaction>
</comment>
<dbReference type="EC" id="7.1.1.2" evidence="8"/>
<feature type="transmembrane region" description="Helical" evidence="9">
    <location>
        <begin position="169"/>
        <end position="191"/>
    </location>
</feature>
<protein>
    <recommendedName>
        <fullName evidence="3 8">NADH-ubiquinone oxidoreductase chain 1</fullName>
        <ecNumber evidence="8">7.1.1.2</ecNumber>
    </recommendedName>
</protein>
<dbReference type="GO" id="GO:0003954">
    <property type="term" value="F:NADH dehydrogenase activity"/>
    <property type="evidence" value="ECO:0007669"/>
    <property type="project" value="TreeGrafter"/>
</dbReference>
<feature type="transmembrane region" description="Helical" evidence="9">
    <location>
        <begin position="98"/>
        <end position="122"/>
    </location>
</feature>
<evidence type="ECO:0000256" key="7">
    <source>
        <dbReference type="RuleBase" id="RU000471"/>
    </source>
</evidence>
<dbReference type="GO" id="GO:0009060">
    <property type="term" value="P:aerobic respiration"/>
    <property type="evidence" value="ECO:0007669"/>
    <property type="project" value="TreeGrafter"/>
</dbReference>
<evidence type="ECO:0000256" key="1">
    <source>
        <dbReference type="ARBA" id="ARBA00004141"/>
    </source>
</evidence>
<evidence type="ECO:0000256" key="8">
    <source>
        <dbReference type="RuleBase" id="RU000473"/>
    </source>
</evidence>
<dbReference type="EMBL" id="KT626607">
    <property type="protein sequence ID" value="ANA11068.1"/>
    <property type="molecule type" value="Genomic_DNA"/>
</dbReference>
<feature type="transmembrane region" description="Helical" evidence="9">
    <location>
        <begin position="281"/>
        <end position="299"/>
    </location>
</feature>
<evidence type="ECO:0000256" key="2">
    <source>
        <dbReference type="ARBA" id="ARBA00010535"/>
    </source>
</evidence>
<reference evidence="10" key="1">
    <citation type="journal article" date="2016" name="BMC Evol. Biol.">
        <title>Positive selection on panpulmonate mitogenomes provide new clues on adaptations to terrestrial life.</title>
        <authorList>
            <person name="Romero P.E."/>
            <person name="Weigand A.M."/>
            <person name="Pfenninger M."/>
        </authorList>
    </citation>
    <scope>NUCLEOTIDE SEQUENCE</scope>
</reference>
<dbReference type="GO" id="GO:0005743">
    <property type="term" value="C:mitochondrial inner membrane"/>
    <property type="evidence" value="ECO:0007669"/>
    <property type="project" value="UniProtKB-SubCell"/>
</dbReference>
<feature type="transmembrane region" description="Helical" evidence="9">
    <location>
        <begin position="6"/>
        <end position="26"/>
    </location>
</feature>
<proteinExistence type="inferred from homology"/>
<geneLocation type="mitochondrion" evidence="10"/>
<comment type="similarity">
    <text evidence="2 7">Belongs to the complex I subunit 1 family.</text>
</comment>
<feature type="transmembrane region" description="Helical" evidence="9">
    <location>
        <begin position="71"/>
        <end position="92"/>
    </location>
</feature>
<name>A0A1S5R0Z8_9EUPU</name>
<keyword evidence="4 7" id="KW-0812">Transmembrane</keyword>
<evidence type="ECO:0000256" key="5">
    <source>
        <dbReference type="ARBA" id="ARBA00022989"/>
    </source>
</evidence>
<keyword evidence="8 10" id="KW-0496">Mitochondrion</keyword>
<keyword evidence="6 9" id="KW-0472">Membrane</keyword>
<comment type="subcellular location">
    <subcellularLocation>
        <location evidence="1">Membrane</location>
        <topology evidence="1">Multi-pass membrane protein</topology>
    </subcellularLocation>
    <subcellularLocation>
        <location evidence="7">Mitochondrion inner membrane</location>
        <topology evidence="7">Multi-pass membrane protein</topology>
    </subcellularLocation>
</comment>
<feature type="transmembrane region" description="Helical" evidence="9">
    <location>
        <begin position="143"/>
        <end position="163"/>
    </location>
</feature>
<evidence type="ECO:0000256" key="9">
    <source>
        <dbReference type="SAM" id="Phobius"/>
    </source>
</evidence>
<dbReference type="PANTHER" id="PTHR11432:SF3">
    <property type="entry name" value="NADH-UBIQUINONE OXIDOREDUCTASE CHAIN 1"/>
    <property type="match status" value="1"/>
</dbReference>
<keyword evidence="7" id="KW-0520">NAD</keyword>
<keyword evidence="8" id="KW-0830">Ubiquinone</keyword>
<dbReference type="InterPro" id="IPR018086">
    <property type="entry name" value="NADH_UbQ_OxRdtase_su1_CS"/>
</dbReference>
<dbReference type="PROSITE" id="PS00667">
    <property type="entry name" value="COMPLEX1_ND1_1"/>
    <property type="match status" value="1"/>
</dbReference>
<gene>
    <name evidence="10" type="primary">ND1</name>
</gene>
<evidence type="ECO:0000256" key="6">
    <source>
        <dbReference type="ARBA" id="ARBA00023136"/>
    </source>
</evidence>
<dbReference type="AlphaFoldDB" id="A0A1S5R0Z8"/>